<sequence length="94" mass="10400">MKELDIVVKNDTGLHSRPADVFVRTAKLFESDIKVSKGEKSANAKTIIKVILLNVSQNDTIKITADGPDEDAAIEELKMLIESDFEKINDSVKI</sequence>
<evidence type="ECO:0000259" key="5">
    <source>
        <dbReference type="PROSITE" id="PS51350"/>
    </source>
</evidence>
<evidence type="ECO:0000256" key="2">
    <source>
        <dbReference type="ARBA" id="ARBA00010736"/>
    </source>
</evidence>
<dbReference type="PROSITE" id="PS51350">
    <property type="entry name" value="PTS_HPR_DOM"/>
    <property type="match status" value="1"/>
</dbReference>
<dbReference type="Proteomes" id="UP001221217">
    <property type="component" value="Unassembled WGS sequence"/>
</dbReference>
<feature type="domain" description="HPr" evidence="5">
    <location>
        <begin position="1"/>
        <end position="88"/>
    </location>
</feature>
<dbReference type="Gene3D" id="3.30.1340.10">
    <property type="entry name" value="HPr-like"/>
    <property type="match status" value="1"/>
</dbReference>
<proteinExistence type="inferred from homology"/>
<comment type="caution">
    <text evidence="6">The sequence shown here is derived from an EMBL/GenBank/DDBJ whole genome shotgun (WGS) entry which is preliminary data.</text>
</comment>
<dbReference type="PANTHER" id="PTHR33705:SF2">
    <property type="entry name" value="PHOSPHOCARRIER PROTEIN NPR"/>
    <property type="match status" value="1"/>
</dbReference>
<dbReference type="InterPro" id="IPR035895">
    <property type="entry name" value="HPr-like_sf"/>
</dbReference>
<dbReference type="PRINTS" id="PR00107">
    <property type="entry name" value="PHOSPHOCPHPR"/>
</dbReference>
<dbReference type="InterPro" id="IPR000032">
    <property type="entry name" value="HPr-like"/>
</dbReference>
<dbReference type="NCBIfam" id="TIGR01003">
    <property type="entry name" value="PTS_HPr_family"/>
    <property type="match status" value="1"/>
</dbReference>
<dbReference type="EMBL" id="JAQQAL010000024">
    <property type="protein sequence ID" value="MDC7227271.1"/>
    <property type="molecule type" value="Genomic_DNA"/>
</dbReference>
<accession>A0AAJ1IJF0</accession>
<evidence type="ECO:0000313" key="6">
    <source>
        <dbReference type="EMBL" id="MDC7227271.1"/>
    </source>
</evidence>
<evidence type="ECO:0000256" key="1">
    <source>
        <dbReference type="ARBA" id="ARBA00004496"/>
    </source>
</evidence>
<dbReference type="Pfam" id="PF00381">
    <property type="entry name" value="PTS-HPr"/>
    <property type="match status" value="1"/>
</dbReference>
<dbReference type="CDD" id="cd00367">
    <property type="entry name" value="PTS-HPr_like"/>
    <property type="match status" value="1"/>
</dbReference>
<dbReference type="InterPro" id="IPR050399">
    <property type="entry name" value="HPr"/>
</dbReference>
<comment type="subcellular location">
    <subcellularLocation>
        <location evidence="1">Cytoplasm</location>
    </subcellularLocation>
</comment>
<organism evidence="6 7">
    <name type="scientific">Candidatus Thalassospirochaeta sargassi</name>
    <dbReference type="NCBI Taxonomy" id="3119039"/>
    <lineage>
        <taxon>Bacteria</taxon>
        <taxon>Pseudomonadati</taxon>
        <taxon>Spirochaetota</taxon>
        <taxon>Spirochaetia</taxon>
        <taxon>Spirochaetales</taxon>
        <taxon>Spirochaetaceae</taxon>
        <taxon>Candidatus Thalassospirochaeta</taxon>
    </lineage>
</organism>
<gene>
    <name evidence="6" type="ORF">PQJ61_10970</name>
</gene>
<reference evidence="6 7" key="1">
    <citation type="submission" date="2022-12" db="EMBL/GenBank/DDBJ databases">
        <title>Metagenome assembled genome from gulf of manar.</title>
        <authorList>
            <person name="Kohli P."/>
            <person name="Pk S."/>
            <person name="Venkata Ramana C."/>
            <person name="Sasikala C."/>
        </authorList>
    </citation>
    <scope>NUCLEOTIDE SEQUENCE [LARGE SCALE GENOMIC DNA]</scope>
    <source>
        <strain evidence="6">JB008</strain>
    </source>
</reference>
<dbReference type="AlphaFoldDB" id="A0AAJ1IJF0"/>
<evidence type="ECO:0000256" key="3">
    <source>
        <dbReference type="ARBA" id="ARBA00022490"/>
    </source>
</evidence>
<protein>
    <submittedName>
        <fullName evidence="6">HPr family phosphocarrier protein</fullName>
    </submittedName>
</protein>
<dbReference type="GO" id="GO:0009401">
    <property type="term" value="P:phosphoenolpyruvate-dependent sugar phosphotransferase system"/>
    <property type="evidence" value="ECO:0007669"/>
    <property type="project" value="UniProtKB-KW"/>
</dbReference>
<evidence type="ECO:0000313" key="7">
    <source>
        <dbReference type="Proteomes" id="UP001221217"/>
    </source>
</evidence>
<dbReference type="PANTHER" id="PTHR33705">
    <property type="entry name" value="PHOSPHOCARRIER PROTEIN HPR"/>
    <property type="match status" value="1"/>
</dbReference>
<comment type="similarity">
    <text evidence="2">Belongs to the HPr family.</text>
</comment>
<dbReference type="SUPFAM" id="SSF55594">
    <property type="entry name" value="HPr-like"/>
    <property type="match status" value="1"/>
</dbReference>
<keyword evidence="3" id="KW-0963">Cytoplasm</keyword>
<name>A0AAJ1IJF0_9SPIO</name>
<evidence type="ECO:0000256" key="4">
    <source>
        <dbReference type="ARBA" id="ARBA00022683"/>
    </source>
</evidence>
<keyword evidence="4" id="KW-0598">Phosphotransferase system</keyword>
<dbReference type="GO" id="GO:0005737">
    <property type="term" value="C:cytoplasm"/>
    <property type="evidence" value="ECO:0007669"/>
    <property type="project" value="UniProtKB-SubCell"/>
</dbReference>